<dbReference type="PRINTS" id="PR00111">
    <property type="entry name" value="ABHYDROLASE"/>
</dbReference>
<reference evidence="2" key="2">
    <citation type="submission" date="2020-09" db="EMBL/GenBank/DDBJ databases">
        <authorList>
            <person name="Sun Q."/>
            <person name="Zhou Y."/>
        </authorList>
    </citation>
    <scope>NUCLEOTIDE SEQUENCE</scope>
    <source>
        <strain evidence="2">CGMCC 4.5737</strain>
    </source>
</reference>
<dbReference type="AlphaFoldDB" id="A0A8J3CC00"/>
<dbReference type="Gene3D" id="3.40.50.1820">
    <property type="entry name" value="alpha/beta hydrolase"/>
    <property type="match status" value="1"/>
</dbReference>
<dbReference type="GO" id="GO:0003824">
    <property type="term" value="F:catalytic activity"/>
    <property type="evidence" value="ECO:0007669"/>
    <property type="project" value="UniProtKB-ARBA"/>
</dbReference>
<evidence type="ECO:0000313" key="2">
    <source>
        <dbReference type="EMBL" id="GGM45254.1"/>
    </source>
</evidence>
<dbReference type="InterPro" id="IPR050266">
    <property type="entry name" value="AB_hydrolase_sf"/>
</dbReference>
<dbReference type="InterPro" id="IPR000073">
    <property type="entry name" value="AB_hydrolase_1"/>
</dbReference>
<sequence>MPTAIIDGRCLSYEDTGGDGPAVILGHGFLLDGSVFEHQMAALSPQWRVIAWDARGHGGTPDAEVPYTYWDHARDALAVMDHLGIEQAVVGGVSQGGFTALRTALLAPERVQGLILSDTEATACHPADKEGYGQMFAALREHGPIDDLVVQLSRQILGEHPAADEWRERWRHRSLPLGQAANCLLERDDVSGRLAEITCPALLLWGSEDQSLPRDRMELLADRLPGATPVHVIKGAAHTPMLTHAEAANRVLVDFLSAVPVRVTR</sequence>
<dbReference type="SUPFAM" id="SSF53474">
    <property type="entry name" value="alpha/beta-Hydrolases"/>
    <property type="match status" value="1"/>
</dbReference>
<evidence type="ECO:0000313" key="3">
    <source>
        <dbReference type="Proteomes" id="UP000637578"/>
    </source>
</evidence>
<evidence type="ECO:0000259" key="1">
    <source>
        <dbReference type="Pfam" id="PF00561"/>
    </source>
</evidence>
<accession>A0A8J3CC00</accession>
<dbReference type="PANTHER" id="PTHR43798">
    <property type="entry name" value="MONOACYLGLYCEROL LIPASE"/>
    <property type="match status" value="1"/>
</dbReference>
<dbReference type="Pfam" id="PF00561">
    <property type="entry name" value="Abhydrolase_1"/>
    <property type="match status" value="1"/>
</dbReference>
<organism evidence="2 3">
    <name type="scientific">Longimycelium tulufanense</name>
    <dbReference type="NCBI Taxonomy" id="907463"/>
    <lineage>
        <taxon>Bacteria</taxon>
        <taxon>Bacillati</taxon>
        <taxon>Actinomycetota</taxon>
        <taxon>Actinomycetes</taxon>
        <taxon>Pseudonocardiales</taxon>
        <taxon>Pseudonocardiaceae</taxon>
        <taxon>Longimycelium</taxon>
    </lineage>
</organism>
<keyword evidence="3" id="KW-1185">Reference proteome</keyword>
<dbReference type="Proteomes" id="UP000637578">
    <property type="component" value="Unassembled WGS sequence"/>
</dbReference>
<protein>
    <submittedName>
        <fullName evidence="2">2-succinyl-6-hydroxy-2,4-cyclohexadiene-1-carboxylate synthase</fullName>
    </submittedName>
</protein>
<feature type="domain" description="AB hydrolase-1" evidence="1">
    <location>
        <begin position="21"/>
        <end position="244"/>
    </location>
</feature>
<proteinExistence type="predicted"/>
<dbReference type="EMBL" id="BMMK01000004">
    <property type="protein sequence ID" value="GGM45254.1"/>
    <property type="molecule type" value="Genomic_DNA"/>
</dbReference>
<gene>
    <name evidence="2" type="ORF">GCM10012275_15360</name>
</gene>
<reference evidence="2" key="1">
    <citation type="journal article" date="2014" name="Int. J. Syst. Evol. Microbiol.">
        <title>Complete genome sequence of Corynebacterium casei LMG S-19264T (=DSM 44701T), isolated from a smear-ripened cheese.</title>
        <authorList>
            <consortium name="US DOE Joint Genome Institute (JGI-PGF)"/>
            <person name="Walter F."/>
            <person name="Albersmeier A."/>
            <person name="Kalinowski J."/>
            <person name="Ruckert C."/>
        </authorList>
    </citation>
    <scope>NUCLEOTIDE SEQUENCE</scope>
    <source>
        <strain evidence="2">CGMCC 4.5737</strain>
    </source>
</reference>
<dbReference type="RefSeq" id="WP_189055286.1">
    <property type="nucleotide sequence ID" value="NZ_BMMK01000004.1"/>
</dbReference>
<comment type="caution">
    <text evidence="2">The sequence shown here is derived from an EMBL/GenBank/DDBJ whole genome shotgun (WGS) entry which is preliminary data.</text>
</comment>
<name>A0A8J3CC00_9PSEU</name>
<dbReference type="InterPro" id="IPR029058">
    <property type="entry name" value="AB_hydrolase_fold"/>
</dbReference>